<feature type="transmembrane region" description="Helical" evidence="1">
    <location>
        <begin position="60"/>
        <end position="78"/>
    </location>
</feature>
<comment type="caution">
    <text evidence="3">The sequence shown here is derived from an EMBL/GenBank/DDBJ whole genome shotgun (WGS) entry which is preliminary data.</text>
</comment>
<reference evidence="2" key="1">
    <citation type="journal article" date="2014" name="Int. J. Syst. Evol. Microbiol.">
        <title>Complete genome of a new Firmicutes species belonging to the dominant human colonic microbiota ('Ruminococcus bicirculans') reveals two chromosomes and a selective capacity to utilize plant glucans.</title>
        <authorList>
            <consortium name="NISC Comparative Sequencing Program"/>
            <person name="Wegmann U."/>
            <person name="Louis P."/>
            <person name="Goesmann A."/>
            <person name="Henrissat B."/>
            <person name="Duncan S.H."/>
            <person name="Flint H.J."/>
        </authorList>
    </citation>
    <scope>NUCLEOTIDE SEQUENCE</scope>
    <source>
        <strain evidence="2">KCTC 62575</strain>
    </source>
</reference>
<keyword evidence="1" id="KW-0812">Transmembrane</keyword>
<keyword evidence="1" id="KW-0472">Membrane</keyword>
<organism evidence="3 4">
    <name type="scientific">Acinetobacter sichuanensis</name>
    <dbReference type="NCBI Taxonomy" id="2136183"/>
    <lineage>
        <taxon>Bacteria</taxon>
        <taxon>Pseudomonadati</taxon>
        <taxon>Pseudomonadota</taxon>
        <taxon>Gammaproteobacteria</taxon>
        <taxon>Moraxellales</taxon>
        <taxon>Moraxellaceae</taxon>
        <taxon>Acinetobacter</taxon>
    </lineage>
</organism>
<accession>A0A371YQR1</accession>
<feature type="transmembrane region" description="Helical" evidence="1">
    <location>
        <begin position="124"/>
        <end position="144"/>
    </location>
</feature>
<dbReference type="EMBL" id="JBHRSF010000019">
    <property type="protein sequence ID" value="MFC2995175.1"/>
    <property type="molecule type" value="Genomic_DNA"/>
</dbReference>
<dbReference type="Proteomes" id="UP001595455">
    <property type="component" value="Unassembled WGS sequence"/>
</dbReference>
<evidence type="ECO:0000313" key="2">
    <source>
        <dbReference type="EMBL" id="MFC2995175.1"/>
    </source>
</evidence>
<evidence type="ECO:0000313" key="3">
    <source>
        <dbReference type="EMBL" id="RFC83793.1"/>
    </source>
</evidence>
<dbReference type="AlphaFoldDB" id="A0A371YQR1"/>
<name>A0A371YQR1_9GAMM</name>
<feature type="transmembrane region" description="Helical" evidence="1">
    <location>
        <begin position="12"/>
        <end position="40"/>
    </location>
</feature>
<evidence type="ECO:0000313" key="5">
    <source>
        <dbReference type="Proteomes" id="UP001595455"/>
    </source>
</evidence>
<keyword evidence="5" id="KW-1185">Reference proteome</keyword>
<dbReference type="EMBL" id="PYIX02000012">
    <property type="protein sequence ID" value="RFC83793.1"/>
    <property type="molecule type" value="Genomic_DNA"/>
</dbReference>
<reference evidence="3 4" key="2">
    <citation type="submission" date="2018-08" db="EMBL/GenBank/DDBJ databases">
        <title>The draft genome of Acinetobacter sichuanensis strain WCHAc060041.</title>
        <authorList>
            <person name="Qin J."/>
            <person name="Feng Y."/>
            <person name="Zong Z."/>
        </authorList>
    </citation>
    <scope>NUCLEOTIDE SEQUENCE [LARGE SCALE GENOMIC DNA]</scope>
    <source>
        <strain evidence="3 4">WCHAc060041</strain>
    </source>
</reference>
<dbReference type="Proteomes" id="UP000240957">
    <property type="component" value="Unassembled WGS sequence"/>
</dbReference>
<keyword evidence="1" id="KW-1133">Transmembrane helix</keyword>
<dbReference type="RefSeq" id="WP_107008008.1">
    <property type="nucleotide sequence ID" value="NZ_JBHRSF010000019.1"/>
</dbReference>
<evidence type="ECO:0000256" key="1">
    <source>
        <dbReference type="SAM" id="Phobius"/>
    </source>
</evidence>
<protein>
    <submittedName>
        <fullName evidence="3">Uncharacterized protein</fullName>
    </submittedName>
</protein>
<reference evidence="5" key="3">
    <citation type="journal article" date="2019" name="Int. J. Syst. Evol. Microbiol.">
        <title>The Global Catalogue of Microorganisms (GCM) 10K type strain sequencing project: providing services to taxonomists for standard genome sequencing and annotation.</title>
        <authorList>
            <consortium name="The Broad Institute Genomics Platform"/>
            <consortium name="The Broad Institute Genome Sequencing Center for Infectious Disease"/>
            <person name="Wu L."/>
            <person name="Ma J."/>
        </authorList>
    </citation>
    <scope>NUCLEOTIDE SEQUENCE [LARGE SCALE GENOMIC DNA]</scope>
    <source>
        <strain evidence="5">KCTC 62575</strain>
    </source>
</reference>
<evidence type="ECO:0000313" key="4">
    <source>
        <dbReference type="Proteomes" id="UP000240957"/>
    </source>
</evidence>
<dbReference type="OrthoDB" id="6694140at2"/>
<gene>
    <name evidence="2" type="ORF">ACFODO_07850</name>
    <name evidence="3" type="ORF">C9E89_009150</name>
</gene>
<feature type="transmembrane region" description="Helical" evidence="1">
    <location>
        <begin position="85"/>
        <end position="104"/>
    </location>
</feature>
<proteinExistence type="predicted"/>
<reference evidence="2" key="4">
    <citation type="submission" date="2024-09" db="EMBL/GenBank/DDBJ databases">
        <authorList>
            <person name="Sun Q."/>
            <person name="Mori K."/>
        </authorList>
    </citation>
    <scope>NUCLEOTIDE SEQUENCE</scope>
    <source>
        <strain evidence="2">KCTC 62575</strain>
    </source>
</reference>
<sequence length="147" mass="16856">MKLYKMIIDQSIRIIAVLALLISSLSLLAGDNAFCLYEYIGQNTVWSLDELNGGISKDPSIFGMCAMTALIFLFPLLLSYHRGWYVLFFAILIVLQMIFLSTMIDSPSVLGLVYDSIVYCQNYWLLLWVIGELLFFILSLVFIFHEF</sequence>